<gene>
    <name evidence="5" type="ORF">PISL3812_01215</name>
</gene>
<evidence type="ECO:0000256" key="2">
    <source>
        <dbReference type="SAM" id="Coils"/>
    </source>
</evidence>
<feature type="zinc finger region" description="C3H1-type" evidence="1">
    <location>
        <begin position="339"/>
        <end position="367"/>
    </location>
</feature>
<protein>
    <submittedName>
        <fullName evidence="5">CCCH zinc finger DNA binding protein</fullName>
    </submittedName>
</protein>
<dbReference type="PANTHER" id="PTHR37543">
    <property type="entry name" value="CCCH ZINC FINGER DNA BINDING PROTEIN (AFU_ORTHOLOGUE AFUA_5G12760)"/>
    <property type="match status" value="1"/>
</dbReference>
<dbReference type="OrthoDB" id="2270193at2759"/>
<name>A0A0U1LLF6_TALIS</name>
<keyword evidence="1" id="KW-0479">Metal-binding</keyword>
<dbReference type="STRING" id="28573.A0A0U1LLF6"/>
<dbReference type="Pfam" id="PF25540">
    <property type="entry name" value="DUF7923"/>
    <property type="match status" value="1"/>
</dbReference>
<keyword evidence="6" id="KW-1185">Reference proteome</keyword>
<evidence type="ECO:0000256" key="3">
    <source>
        <dbReference type="SAM" id="MobiDB-lite"/>
    </source>
</evidence>
<sequence length="392" mass="43667">MCDIDDVKRRHADACAVQVCKDKIITELCEYIEALKLEIQETKEAVNDQKRLVASFKEENKRNGYVSVLVDGDGMNFHEKLIQDGQNGGYEAARLLIKAVEDHFQKCDTKLPPNILYKIRVYSNVEGLTKAYRDANVLPVGETLTPFIQAFNKANTLCDIVDAGNGKECADVKLKAHNTENTQLTASNLAHFEQDILDVHCLRVVFCASADNGYARVLGPYRDSKRITLVKGPPFAHEMEELAADFETTSFESVFMSNKLKSRRVSFSTTNTCITPPRTPTPNYASAAKKSPPLQSSSLTVNSTTPNGVNMRLPVFKNASGQRVDSPLRYSSKENVDQLKRRKLCNQFHLLESCPFGNYCTHTHGSALSLQQLADLRFPASMHGVDTDTVTH</sequence>
<feature type="region of interest" description="Disordered" evidence="3">
    <location>
        <begin position="271"/>
        <end position="304"/>
    </location>
</feature>
<keyword evidence="1" id="KW-0863">Zinc-finger</keyword>
<dbReference type="Pfam" id="PF25542">
    <property type="entry name" value="zf-CCCH_12"/>
    <property type="match status" value="1"/>
</dbReference>
<dbReference type="EMBL" id="CVMT01000001">
    <property type="protein sequence ID" value="CRG83859.1"/>
    <property type="molecule type" value="Genomic_DNA"/>
</dbReference>
<proteinExistence type="predicted"/>
<evidence type="ECO:0000256" key="1">
    <source>
        <dbReference type="PROSITE-ProRule" id="PRU00723"/>
    </source>
</evidence>
<reference evidence="5 6" key="1">
    <citation type="submission" date="2015-04" db="EMBL/GenBank/DDBJ databases">
        <authorList>
            <person name="Syromyatnikov M.Y."/>
            <person name="Popov V.N."/>
        </authorList>
    </citation>
    <scope>NUCLEOTIDE SEQUENCE [LARGE SCALE GENOMIC DNA]</scope>
    <source>
        <strain evidence="5">WF-38-12</strain>
    </source>
</reference>
<organism evidence="5 6">
    <name type="scientific">Talaromyces islandicus</name>
    <name type="common">Penicillium islandicum</name>
    <dbReference type="NCBI Taxonomy" id="28573"/>
    <lineage>
        <taxon>Eukaryota</taxon>
        <taxon>Fungi</taxon>
        <taxon>Dikarya</taxon>
        <taxon>Ascomycota</taxon>
        <taxon>Pezizomycotina</taxon>
        <taxon>Eurotiomycetes</taxon>
        <taxon>Eurotiomycetidae</taxon>
        <taxon>Eurotiales</taxon>
        <taxon>Trichocomaceae</taxon>
        <taxon>Talaromyces</taxon>
        <taxon>Talaromyces sect. Islandici</taxon>
    </lineage>
</organism>
<dbReference type="Proteomes" id="UP000054383">
    <property type="component" value="Unassembled WGS sequence"/>
</dbReference>
<accession>A0A0U1LLF6</accession>
<dbReference type="InterPro" id="IPR000571">
    <property type="entry name" value="Znf_CCCH"/>
</dbReference>
<evidence type="ECO:0000313" key="5">
    <source>
        <dbReference type="EMBL" id="CRG83859.1"/>
    </source>
</evidence>
<dbReference type="InterPro" id="IPR057683">
    <property type="entry name" value="DUF7923"/>
</dbReference>
<dbReference type="PANTHER" id="PTHR37543:SF1">
    <property type="entry name" value="CCCH ZINC FINGER DNA BINDING PROTEIN (AFU_ORTHOLOGUE AFUA_5G12760)"/>
    <property type="match status" value="1"/>
</dbReference>
<dbReference type="PROSITE" id="PS50103">
    <property type="entry name" value="ZF_C3H1"/>
    <property type="match status" value="1"/>
</dbReference>
<feature type="domain" description="C3H1-type" evidence="4">
    <location>
        <begin position="339"/>
        <end position="367"/>
    </location>
</feature>
<keyword evidence="1" id="KW-0862">Zinc</keyword>
<dbReference type="AlphaFoldDB" id="A0A0U1LLF6"/>
<evidence type="ECO:0000313" key="6">
    <source>
        <dbReference type="Proteomes" id="UP000054383"/>
    </source>
</evidence>
<dbReference type="OMA" id="FIRGFNM"/>
<evidence type="ECO:0000259" key="4">
    <source>
        <dbReference type="PROSITE" id="PS50103"/>
    </source>
</evidence>
<dbReference type="GO" id="GO:0008270">
    <property type="term" value="F:zinc ion binding"/>
    <property type="evidence" value="ECO:0007669"/>
    <property type="project" value="UniProtKB-KW"/>
</dbReference>
<feature type="compositionally biased region" description="Polar residues" evidence="3">
    <location>
        <begin position="293"/>
        <end position="304"/>
    </location>
</feature>
<keyword evidence="2" id="KW-0175">Coiled coil</keyword>
<feature type="coiled-coil region" evidence="2">
    <location>
        <begin position="25"/>
        <end position="59"/>
    </location>
</feature>